<evidence type="ECO:0000313" key="3">
    <source>
        <dbReference type="Proteomes" id="UP000499080"/>
    </source>
</evidence>
<reference evidence="2 3" key="1">
    <citation type="journal article" date="2019" name="Sci. Rep.">
        <title>Orb-weaving spider Araneus ventricosus genome elucidates the spidroin gene catalogue.</title>
        <authorList>
            <person name="Kono N."/>
            <person name="Nakamura H."/>
            <person name="Ohtoshi R."/>
            <person name="Moran D.A.P."/>
            <person name="Shinohara A."/>
            <person name="Yoshida Y."/>
            <person name="Fujiwara M."/>
            <person name="Mori M."/>
            <person name="Tomita M."/>
            <person name="Arakawa K."/>
        </authorList>
    </citation>
    <scope>NUCLEOTIDE SEQUENCE [LARGE SCALE GENOMIC DNA]</scope>
</reference>
<keyword evidence="3" id="KW-1185">Reference proteome</keyword>
<dbReference type="AlphaFoldDB" id="A0A4Y2MGH2"/>
<dbReference type="Proteomes" id="UP000499080">
    <property type="component" value="Unassembled WGS sequence"/>
</dbReference>
<evidence type="ECO:0000256" key="1">
    <source>
        <dbReference type="SAM" id="MobiDB-lite"/>
    </source>
</evidence>
<gene>
    <name evidence="2" type="ORF">AVEN_205428_1</name>
</gene>
<feature type="region of interest" description="Disordered" evidence="1">
    <location>
        <begin position="53"/>
        <end position="75"/>
    </location>
</feature>
<protein>
    <submittedName>
        <fullName evidence="2">Uncharacterized protein</fullName>
    </submittedName>
</protein>
<evidence type="ECO:0000313" key="2">
    <source>
        <dbReference type="EMBL" id="GBN25753.1"/>
    </source>
</evidence>
<organism evidence="2 3">
    <name type="scientific">Araneus ventricosus</name>
    <name type="common">Orbweaver spider</name>
    <name type="synonym">Epeira ventricosa</name>
    <dbReference type="NCBI Taxonomy" id="182803"/>
    <lineage>
        <taxon>Eukaryota</taxon>
        <taxon>Metazoa</taxon>
        <taxon>Ecdysozoa</taxon>
        <taxon>Arthropoda</taxon>
        <taxon>Chelicerata</taxon>
        <taxon>Arachnida</taxon>
        <taxon>Araneae</taxon>
        <taxon>Araneomorphae</taxon>
        <taxon>Entelegynae</taxon>
        <taxon>Araneoidea</taxon>
        <taxon>Araneidae</taxon>
        <taxon>Araneus</taxon>
    </lineage>
</organism>
<feature type="compositionally biased region" description="Polar residues" evidence="1">
    <location>
        <begin position="60"/>
        <end position="75"/>
    </location>
</feature>
<name>A0A4Y2MGH2_ARAVE</name>
<proteinExistence type="predicted"/>
<comment type="caution">
    <text evidence="2">The sequence shown here is derived from an EMBL/GenBank/DDBJ whole genome shotgun (WGS) entry which is preliminary data.</text>
</comment>
<accession>A0A4Y2MGH2</accession>
<sequence>MERLGQSVTLVKRPVFRIDLIEATRSQRRRRRFRDQRKSLAFRPFHVNNYLLTREKNPEGASNSKPAGDTSTTICELNRTPLHQHRATRSVRGQFPVDLRVFTPW</sequence>
<dbReference type="EMBL" id="BGPR01123007">
    <property type="protein sequence ID" value="GBN25753.1"/>
    <property type="molecule type" value="Genomic_DNA"/>
</dbReference>